<evidence type="ECO:0000313" key="2">
    <source>
        <dbReference type="Proteomes" id="UP000567179"/>
    </source>
</evidence>
<evidence type="ECO:0008006" key="3">
    <source>
        <dbReference type="Google" id="ProtNLM"/>
    </source>
</evidence>
<gene>
    <name evidence="1" type="ORF">D9619_012922</name>
</gene>
<sequence length="535" mass="60027">MDPLAVTLAAIALATAVKDITELGIKIRESFAKVPKNLLNAERVARDISEMLEDVVEFSEQNRETLENAQEFRIALQDLINTLRGFELSTLSLLQELKRCGRFSRMWTSWRRREEIEVTVQQLRDAVKKLVKRHLMRGALRTEVNTERIHHATSQIQRDITDLRVTTTTVLALGTTVSSHLSSDDIDQSILILANTSSSTCMPMLRVPAVITDEIMSKAFVKFQVGSIISIMENLRQLPIEYNVGSRLGSDSDPSFQFSIGPWKHHIITTTHLWYRAAEDLIHIRRLLEAGPLRTSIWAGAVYLAELLITLQQLGLTDEQVMIAKWSVTLRRMLISAEPDQSIHCNRLASALLSQSIIYDNINEVSLALESIEEASQIAQNFAYTKKSQALLSTIIASHSSIISKTSGGNQFAVSLSMESVKIMEDVLDVRAMGCDSHIIEDDGIHSVNPIFIQRLFSASSTCSFLSQYAEAQSYLGNHLSAERRLDEALKCMLLSITILRRMLVENHEGARYKLVLALHGLIRVCPATIIQLDY</sequence>
<organism evidence="1 2">
    <name type="scientific">Psilocybe cf. subviscida</name>
    <dbReference type="NCBI Taxonomy" id="2480587"/>
    <lineage>
        <taxon>Eukaryota</taxon>
        <taxon>Fungi</taxon>
        <taxon>Dikarya</taxon>
        <taxon>Basidiomycota</taxon>
        <taxon>Agaricomycotina</taxon>
        <taxon>Agaricomycetes</taxon>
        <taxon>Agaricomycetidae</taxon>
        <taxon>Agaricales</taxon>
        <taxon>Agaricineae</taxon>
        <taxon>Strophariaceae</taxon>
        <taxon>Psilocybe</taxon>
    </lineage>
</organism>
<dbReference type="AlphaFoldDB" id="A0A8H5BJS6"/>
<name>A0A8H5BJS6_9AGAR</name>
<evidence type="ECO:0000313" key="1">
    <source>
        <dbReference type="EMBL" id="KAF5323783.1"/>
    </source>
</evidence>
<dbReference type="Proteomes" id="UP000567179">
    <property type="component" value="Unassembled WGS sequence"/>
</dbReference>
<accession>A0A8H5BJS6</accession>
<dbReference type="EMBL" id="JAACJJ010000017">
    <property type="protein sequence ID" value="KAF5323783.1"/>
    <property type="molecule type" value="Genomic_DNA"/>
</dbReference>
<protein>
    <recommendedName>
        <fullName evidence="3">Fungal N-terminal domain-containing protein</fullName>
    </recommendedName>
</protein>
<keyword evidence="2" id="KW-1185">Reference proteome</keyword>
<proteinExistence type="predicted"/>
<comment type="caution">
    <text evidence="1">The sequence shown here is derived from an EMBL/GenBank/DDBJ whole genome shotgun (WGS) entry which is preliminary data.</text>
</comment>
<reference evidence="1 2" key="1">
    <citation type="journal article" date="2020" name="ISME J.">
        <title>Uncovering the hidden diversity of litter-decomposition mechanisms in mushroom-forming fungi.</title>
        <authorList>
            <person name="Floudas D."/>
            <person name="Bentzer J."/>
            <person name="Ahren D."/>
            <person name="Johansson T."/>
            <person name="Persson P."/>
            <person name="Tunlid A."/>
        </authorList>
    </citation>
    <scope>NUCLEOTIDE SEQUENCE [LARGE SCALE GENOMIC DNA]</scope>
    <source>
        <strain evidence="1 2">CBS 101986</strain>
    </source>
</reference>